<dbReference type="AlphaFoldDB" id="A0A1Z4GI62"/>
<dbReference type="SUPFAM" id="SSF53182">
    <property type="entry name" value="Pyrrolidone carboxyl peptidase (pyroglutamate aminopeptidase)"/>
    <property type="match status" value="1"/>
</dbReference>
<protein>
    <recommendedName>
        <fullName evidence="7">Peptidase C15 pyroglutamyl peptidase I</fullName>
    </recommendedName>
</protein>
<reference evidence="5 6" key="1">
    <citation type="submission" date="2017-06" db="EMBL/GenBank/DDBJ databases">
        <title>Genome sequencing of cyanobaciteial culture collection at National Institute for Environmental Studies (NIES).</title>
        <authorList>
            <person name="Hirose Y."/>
            <person name="Shimura Y."/>
            <person name="Fujisawa T."/>
            <person name="Nakamura Y."/>
            <person name="Kawachi M."/>
        </authorList>
    </citation>
    <scope>NUCLEOTIDE SEQUENCE [LARGE SCALE GENOMIC DNA]</scope>
    <source>
        <strain evidence="5 6">NIES-21</strain>
    </source>
</reference>
<keyword evidence="4" id="KW-0788">Thiol protease</keyword>
<keyword evidence="6" id="KW-1185">Reference proteome</keyword>
<dbReference type="Pfam" id="PF01470">
    <property type="entry name" value="Peptidase_C15"/>
    <property type="match status" value="1"/>
</dbReference>
<dbReference type="OrthoDB" id="9779738at2"/>
<evidence type="ECO:0000313" key="6">
    <source>
        <dbReference type="Proteomes" id="UP000218287"/>
    </source>
</evidence>
<evidence type="ECO:0000256" key="1">
    <source>
        <dbReference type="ARBA" id="ARBA00006641"/>
    </source>
</evidence>
<dbReference type="Gene3D" id="3.40.630.20">
    <property type="entry name" value="Peptidase C15, pyroglutamyl peptidase I-like"/>
    <property type="match status" value="2"/>
</dbReference>
<sequence>MKKRILLTSFDTWLSDQVSNSSDDLLQEVSQVDSIPHDVKFLRLLPVDVMLASSWVIQKISELQPDYIICCGMAASRQRLSVEMGANQGEIFLATGVNLEKLVSGTVATDISSDCGKFVCEGLYYAVLDYLHQYQLTTRCIFVHVPVLNQENLVSILADFLLIIHNLALA</sequence>
<comment type="similarity">
    <text evidence="1">Belongs to the peptidase C15 family.</text>
</comment>
<evidence type="ECO:0000256" key="2">
    <source>
        <dbReference type="ARBA" id="ARBA00022670"/>
    </source>
</evidence>
<dbReference type="InterPro" id="IPR036440">
    <property type="entry name" value="Peptidase_C15-like_sf"/>
</dbReference>
<dbReference type="Proteomes" id="UP000218287">
    <property type="component" value="Chromosome"/>
</dbReference>
<dbReference type="EMBL" id="AP018174">
    <property type="protein sequence ID" value="BAY17026.1"/>
    <property type="molecule type" value="Genomic_DNA"/>
</dbReference>
<evidence type="ECO:0000313" key="5">
    <source>
        <dbReference type="EMBL" id="BAY17026.1"/>
    </source>
</evidence>
<evidence type="ECO:0000256" key="3">
    <source>
        <dbReference type="ARBA" id="ARBA00022801"/>
    </source>
</evidence>
<dbReference type="GO" id="GO:0006508">
    <property type="term" value="P:proteolysis"/>
    <property type="evidence" value="ECO:0007669"/>
    <property type="project" value="UniProtKB-KW"/>
</dbReference>
<evidence type="ECO:0000256" key="4">
    <source>
        <dbReference type="ARBA" id="ARBA00022807"/>
    </source>
</evidence>
<dbReference type="GO" id="GO:0008234">
    <property type="term" value="F:cysteine-type peptidase activity"/>
    <property type="evidence" value="ECO:0007669"/>
    <property type="project" value="UniProtKB-KW"/>
</dbReference>
<accession>A0A1Z4GI62</accession>
<dbReference type="InterPro" id="IPR016125">
    <property type="entry name" value="Peptidase_C15-like"/>
</dbReference>
<gene>
    <name evidence="5" type="ORF">NIES21_28600</name>
</gene>
<proteinExistence type="inferred from homology"/>
<evidence type="ECO:0008006" key="7">
    <source>
        <dbReference type="Google" id="ProtNLM"/>
    </source>
</evidence>
<keyword evidence="3" id="KW-0378">Hydrolase</keyword>
<organism evidence="5 6">
    <name type="scientific">Anabaenopsis circularis NIES-21</name>
    <dbReference type="NCBI Taxonomy" id="1085406"/>
    <lineage>
        <taxon>Bacteria</taxon>
        <taxon>Bacillati</taxon>
        <taxon>Cyanobacteriota</taxon>
        <taxon>Cyanophyceae</taxon>
        <taxon>Nostocales</taxon>
        <taxon>Nodulariaceae</taxon>
        <taxon>Anabaenopsis</taxon>
    </lineage>
</organism>
<name>A0A1Z4GI62_9CYAN</name>
<keyword evidence="2" id="KW-0645">Protease</keyword>